<dbReference type="Proteomes" id="UP000765509">
    <property type="component" value="Unassembled WGS sequence"/>
</dbReference>
<dbReference type="InterPro" id="IPR036397">
    <property type="entry name" value="RNaseH_sf"/>
</dbReference>
<dbReference type="GO" id="GO:0015074">
    <property type="term" value="P:DNA integration"/>
    <property type="evidence" value="ECO:0007669"/>
    <property type="project" value="InterPro"/>
</dbReference>
<dbReference type="PROSITE" id="PS50994">
    <property type="entry name" value="INTEGRASE"/>
    <property type="match status" value="1"/>
</dbReference>
<dbReference type="InterPro" id="IPR056924">
    <property type="entry name" value="SH3_Tf2-1"/>
</dbReference>
<evidence type="ECO:0000313" key="4">
    <source>
        <dbReference type="Proteomes" id="UP000765509"/>
    </source>
</evidence>
<evidence type="ECO:0000259" key="2">
    <source>
        <dbReference type="PROSITE" id="PS50994"/>
    </source>
</evidence>
<dbReference type="PANTHER" id="PTHR37984:SF15">
    <property type="entry name" value="INTEGRASE CATALYTIC DOMAIN-CONTAINING PROTEIN"/>
    <property type="match status" value="1"/>
</dbReference>
<feature type="domain" description="Integrase catalytic" evidence="2">
    <location>
        <begin position="1"/>
        <end position="115"/>
    </location>
</feature>
<dbReference type="Pfam" id="PF24626">
    <property type="entry name" value="SH3_Tf2-1"/>
    <property type="match status" value="1"/>
</dbReference>
<dbReference type="GO" id="GO:0003723">
    <property type="term" value="F:RNA binding"/>
    <property type="evidence" value="ECO:0007669"/>
    <property type="project" value="UniProtKB-KW"/>
</dbReference>
<evidence type="ECO:0000313" key="3">
    <source>
        <dbReference type="EMBL" id="MBW0521992.1"/>
    </source>
</evidence>
<keyword evidence="1" id="KW-0694">RNA-binding</keyword>
<dbReference type="InterPro" id="IPR012337">
    <property type="entry name" value="RNaseH-like_sf"/>
</dbReference>
<comment type="caution">
    <text evidence="3">The sequence shown here is derived from an EMBL/GenBank/DDBJ whole genome shotgun (WGS) entry which is preliminary data.</text>
</comment>
<organism evidence="3 4">
    <name type="scientific">Austropuccinia psidii MF-1</name>
    <dbReference type="NCBI Taxonomy" id="1389203"/>
    <lineage>
        <taxon>Eukaryota</taxon>
        <taxon>Fungi</taxon>
        <taxon>Dikarya</taxon>
        <taxon>Basidiomycota</taxon>
        <taxon>Pucciniomycotina</taxon>
        <taxon>Pucciniomycetes</taxon>
        <taxon>Pucciniales</taxon>
        <taxon>Sphaerophragmiaceae</taxon>
        <taxon>Austropuccinia</taxon>
    </lineage>
</organism>
<dbReference type="AlphaFoldDB" id="A0A9Q3EL78"/>
<dbReference type="SUPFAM" id="SSF53098">
    <property type="entry name" value="Ribonuclease H-like"/>
    <property type="match status" value="1"/>
</dbReference>
<dbReference type="GO" id="GO:0005634">
    <property type="term" value="C:nucleus"/>
    <property type="evidence" value="ECO:0007669"/>
    <property type="project" value="UniProtKB-ARBA"/>
</dbReference>
<keyword evidence="4" id="KW-1185">Reference proteome</keyword>
<accession>A0A9Q3EL78</accession>
<proteinExistence type="predicted"/>
<protein>
    <recommendedName>
        <fullName evidence="2">Integrase catalytic domain-containing protein</fullName>
    </recommendedName>
</protein>
<name>A0A9Q3EL78_9BASI</name>
<dbReference type="EMBL" id="AVOT02029233">
    <property type="protein sequence ID" value="MBW0521992.1"/>
    <property type="molecule type" value="Genomic_DNA"/>
</dbReference>
<dbReference type="OrthoDB" id="2517677at2759"/>
<sequence length="275" mass="31398">MDAPALASPFLDCFVRYHGFHKRIITDCGSLFVSTFWRNVCAKLGTKPTPSTAYHPQTDGQTEQMNQMLEEYLQHFCSYCQENWVDLLPLAELCLNDTTANSKGFSPFFLWQGFHPWVNALLGTSLVPSADKSVRLLSDSQKQALSHLAKARELHAKYYNRGRHQGISFQAGETVLLSRKYITTLRPSSKLNFLYLGPFLVQEMVGPNAVRLHIGHVYPKLHPVFNLSLVIPYKEPSLNPHHPLPPIEPQVIVHFPSLIEWRRISEILDFRIFKG</sequence>
<dbReference type="PANTHER" id="PTHR37984">
    <property type="entry name" value="PROTEIN CBG26694"/>
    <property type="match status" value="1"/>
</dbReference>
<dbReference type="InterPro" id="IPR050951">
    <property type="entry name" value="Retrovirus_Pol_polyprotein"/>
</dbReference>
<dbReference type="Gene3D" id="3.30.420.10">
    <property type="entry name" value="Ribonuclease H-like superfamily/Ribonuclease H"/>
    <property type="match status" value="1"/>
</dbReference>
<evidence type="ECO:0000256" key="1">
    <source>
        <dbReference type="ARBA" id="ARBA00022884"/>
    </source>
</evidence>
<dbReference type="InterPro" id="IPR001584">
    <property type="entry name" value="Integrase_cat-core"/>
</dbReference>
<gene>
    <name evidence="3" type="ORF">O181_061707</name>
</gene>
<reference evidence="3" key="1">
    <citation type="submission" date="2021-03" db="EMBL/GenBank/DDBJ databases">
        <title>Draft genome sequence of rust myrtle Austropuccinia psidii MF-1, a brazilian biotype.</title>
        <authorList>
            <person name="Quecine M.C."/>
            <person name="Pachon D.M.R."/>
            <person name="Bonatelli M.L."/>
            <person name="Correr F.H."/>
            <person name="Franceschini L.M."/>
            <person name="Leite T.F."/>
            <person name="Margarido G.R.A."/>
            <person name="Almeida C.A."/>
            <person name="Ferrarezi J.A."/>
            <person name="Labate C.A."/>
        </authorList>
    </citation>
    <scope>NUCLEOTIDE SEQUENCE</scope>
    <source>
        <strain evidence="3">MF-1</strain>
    </source>
</reference>